<dbReference type="EMBL" id="MLJW01007770">
    <property type="protein sequence ID" value="OIQ64873.1"/>
    <property type="molecule type" value="Genomic_DNA"/>
</dbReference>
<dbReference type="AlphaFoldDB" id="A0A1J5P003"/>
<evidence type="ECO:0000313" key="1">
    <source>
        <dbReference type="EMBL" id="OIQ64873.1"/>
    </source>
</evidence>
<protein>
    <submittedName>
        <fullName evidence="1">Uncharacterized protein</fullName>
    </submittedName>
</protein>
<gene>
    <name evidence="1" type="ORF">GALL_535750</name>
</gene>
<name>A0A1J5P003_9ZZZZ</name>
<comment type="caution">
    <text evidence="1">The sequence shown here is derived from an EMBL/GenBank/DDBJ whole genome shotgun (WGS) entry which is preliminary data.</text>
</comment>
<reference evidence="1" key="1">
    <citation type="submission" date="2016-10" db="EMBL/GenBank/DDBJ databases">
        <title>Sequence of Gallionella enrichment culture.</title>
        <authorList>
            <person name="Poehlein A."/>
            <person name="Muehling M."/>
            <person name="Daniel R."/>
        </authorList>
    </citation>
    <scope>NUCLEOTIDE SEQUENCE</scope>
</reference>
<proteinExistence type="predicted"/>
<organism evidence="1">
    <name type="scientific">mine drainage metagenome</name>
    <dbReference type="NCBI Taxonomy" id="410659"/>
    <lineage>
        <taxon>unclassified sequences</taxon>
        <taxon>metagenomes</taxon>
        <taxon>ecological metagenomes</taxon>
    </lineage>
</organism>
<sequence length="191" mass="20408">MIDAGCGLALCCAKGGEERHEVIFLAVADARVGRRFPIQQIRRALGRSLGQGPVQPCVERGRRNLGLWAKHAQVVIAKAGADDQHTVVPQGGKRAAKREMRGGIVAGLQRHLEQRHVSLGIHHIGGHEGAVVIALRGIQPGWQTGSGDQIGGAARDVRGAGGWIDDLVSLGREAAIIVDHTRLGRGHHRKF</sequence>
<accession>A0A1J5P003</accession>